<evidence type="ECO:0000259" key="1">
    <source>
        <dbReference type="Pfam" id="PF13020"/>
    </source>
</evidence>
<dbReference type="EMBL" id="QPJB01000018">
    <property type="protein sequence ID" value="RCW29975.1"/>
    <property type="molecule type" value="Genomic_DNA"/>
</dbReference>
<evidence type="ECO:0000313" key="3">
    <source>
        <dbReference type="EMBL" id="RCW29975.1"/>
    </source>
</evidence>
<dbReference type="InterPro" id="IPR024975">
    <property type="entry name" value="NOV_C"/>
</dbReference>
<keyword evidence="5" id="KW-1185">Reference proteome</keyword>
<feature type="domain" description="Protein NO VEIN C-terminal" evidence="1">
    <location>
        <begin position="150"/>
        <end position="236"/>
    </location>
</feature>
<dbReference type="AlphaFoldDB" id="A0A368UP80"/>
<proteinExistence type="predicted"/>
<sequence>MSIFENDQSSISKVTTEQLAQILGGGDCFIRTRDGNVTGMAIRLDLNPEAPNRILVGKGPRLESLSKKMVAANAFLPVYLKLATNQWALLGHYKAQKFETDPSEVESYRKGRSGELSGVLFLVGENTEEESTGFFAAGYVQDAERRKVIEVAAIKYVIGTLTKRETGYDVESVETKNLGFDLLAKSKDEVRRIEVKGTSSVTPTFFLSANEYRASQVMPGWELMVVTEADTNPKIYRYSPSEISNSFDIKPTIYRCELKAD</sequence>
<dbReference type="RefSeq" id="WP_022992916.1">
    <property type="nucleotide sequence ID" value="NZ_QNSA01000018.1"/>
</dbReference>
<reference evidence="3 4" key="1">
    <citation type="submission" date="2018-07" db="EMBL/GenBank/DDBJ databases">
        <title>Freshwater and sediment microbial communities from various areas in North America, analyzing microbe dynamics in response to fracking.</title>
        <authorList>
            <person name="Lamendella R."/>
        </authorList>
    </citation>
    <scope>NUCLEOTIDE SEQUENCE [LARGE SCALE GENOMIC DNA]</scope>
    <source>
        <strain evidence="3 4">114E</strain>
        <strain evidence="2 5">114E_o</strain>
    </source>
</reference>
<dbReference type="EMBL" id="QNSA01000018">
    <property type="protein sequence ID" value="RBP68617.1"/>
    <property type="molecule type" value="Genomic_DNA"/>
</dbReference>
<name>A0A368UP80_MARNT</name>
<evidence type="ECO:0000313" key="5">
    <source>
        <dbReference type="Proteomes" id="UP000253065"/>
    </source>
</evidence>
<dbReference type="Pfam" id="PF13020">
    <property type="entry name" value="NOV_C"/>
    <property type="match status" value="1"/>
</dbReference>
<organism evidence="3 4">
    <name type="scientific">Marinobacter nauticus</name>
    <name type="common">Marinobacter hydrocarbonoclasticus</name>
    <name type="synonym">Marinobacter aquaeolei</name>
    <dbReference type="NCBI Taxonomy" id="2743"/>
    <lineage>
        <taxon>Bacteria</taxon>
        <taxon>Pseudomonadati</taxon>
        <taxon>Pseudomonadota</taxon>
        <taxon>Gammaproteobacteria</taxon>
        <taxon>Pseudomonadales</taxon>
        <taxon>Marinobacteraceae</taxon>
        <taxon>Marinobacter</taxon>
    </lineage>
</organism>
<evidence type="ECO:0000313" key="4">
    <source>
        <dbReference type="Proteomes" id="UP000252795"/>
    </source>
</evidence>
<dbReference type="Proteomes" id="UP000253065">
    <property type="component" value="Unassembled WGS sequence"/>
</dbReference>
<comment type="caution">
    <text evidence="3">The sequence shown here is derived from an EMBL/GenBank/DDBJ whole genome shotgun (WGS) entry which is preliminary data.</text>
</comment>
<dbReference type="Proteomes" id="UP000252795">
    <property type="component" value="Unassembled WGS sequence"/>
</dbReference>
<accession>A0A368UP80</accession>
<gene>
    <name evidence="3" type="ORF">DET51_1186</name>
    <name evidence="2" type="ORF">DET64_1186</name>
</gene>
<evidence type="ECO:0000313" key="2">
    <source>
        <dbReference type="EMBL" id="RBP68617.1"/>
    </source>
</evidence>
<protein>
    <submittedName>
        <fullName evidence="3">Uncharacterized protein DUF3883</fullName>
    </submittedName>
</protein>